<dbReference type="RefSeq" id="WP_307423804.1">
    <property type="nucleotide sequence ID" value="NZ_JAUSVK010000001.1"/>
</dbReference>
<evidence type="ECO:0000313" key="4">
    <source>
        <dbReference type="Proteomes" id="UP001237448"/>
    </source>
</evidence>
<evidence type="ECO:0000313" key="3">
    <source>
        <dbReference type="EMBL" id="MDQ0391457.1"/>
    </source>
</evidence>
<evidence type="ECO:0000256" key="1">
    <source>
        <dbReference type="SAM" id="MobiDB-lite"/>
    </source>
</evidence>
<proteinExistence type="predicted"/>
<comment type="caution">
    <text evidence="3">The sequence shown here is derived from an EMBL/GenBank/DDBJ whole genome shotgun (WGS) entry which is preliminary data.</text>
</comment>
<accession>A0ABU0FAV2</accession>
<dbReference type="EMBL" id="JAUSVK010000001">
    <property type="protein sequence ID" value="MDQ0391457.1"/>
    <property type="molecule type" value="Genomic_DNA"/>
</dbReference>
<name>A0ABU0FAV2_9HYPH</name>
<feature type="domain" description="Anti-sigma factor NepR" evidence="2">
    <location>
        <begin position="31"/>
        <end position="65"/>
    </location>
</feature>
<reference evidence="3 4" key="1">
    <citation type="submission" date="2023-07" db="EMBL/GenBank/DDBJ databases">
        <title>Genomic Encyclopedia of Type Strains, Phase IV (KMG-IV): sequencing the most valuable type-strain genomes for metagenomic binning, comparative biology and taxonomic classification.</title>
        <authorList>
            <person name="Goeker M."/>
        </authorList>
    </citation>
    <scope>NUCLEOTIDE SEQUENCE [LARGE SCALE GENOMIC DNA]</scope>
    <source>
        <strain evidence="3 4">DSM 5896</strain>
    </source>
</reference>
<keyword evidence="4" id="KW-1185">Reference proteome</keyword>
<dbReference type="Pfam" id="PF18557">
    <property type="entry name" value="NepR"/>
    <property type="match status" value="1"/>
</dbReference>
<feature type="region of interest" description="Disordered" evidence="1">
    <location>
        <begin position="1"/>
        <end position="24"/>
    </location>
</feature>
<dbReference type="Proteomes" id="UP001237448">
    <property type="component" value="Unassembled WGS sequence"/>
</dbReference>
<organism evidence="3 4">
    <name type="scientific">Labrys monachus</name>
    <dbReference type="NCBI Taxonomy" id="217067"/>
    <lineage>
        <taxon>Bacteria</taxon>
        <taxon>Pseudomonadati</taxon>
        <taxon>Pseudomonadota</taxon>
        <taxon>Alphaproteobacteria</taxon>
        <taxon>Hyphomicrobiales</taxon>
        <taxon>Xanthobacteraceae</taxon>
        <taxon>Labrys</taxon>
    </lineage>
</organism>
<evidence type="ECO:0000259" key="2">
    <source>
        <dbReference type="Pfam" id="PF18557"/>
    </source>
</evidence>
<sequence length="69" mass="7631">MAGKVLPSDGEEPENEVNGQEDDITLDHRIQDVLGKALRAYSQDIVSEPIPDKFLALLALLEAKEREAK</sequence>
<dbReference type="InterPro" id="IPR041649">
    <property type="entry name" value="NepR"/>
</dbReference>
<gene>
    <name evidence="3" type="ORF">J3R73_001249</name>
</gene>
<protein>
    <recommendedName>
        <fullName evidence="2">Anti-sigma factor NepR domain-containing protein</fullName>
    </recommendedName>
</protein>
<feature type="compositionally biased region" description="Acidic residues" evidence="1">
    <location>
        <begin position="9"/>
        <end position="24"/>
    </location>
</feature>